<accession>A0A8H3G4P5</accession>
<feature type="compositionally biased region" description="Low complexity" evidence="2">
    <location>
        <begin position="1"/>
        <end position="19"/>
    </location>
</feature>
<name>A0A8H3G4P5_9LECA</name>
<comment type="caution">
    <text evidence="3">The sequence shown here is derived from an EMBL/GenBank/DDBJ whole genome shotgun (WGS) entry which is preliminary data.</text>
</comment>
<evidence type="ECO:0000313" key="3">
    <source>
        <dbReference type="EMBL" id="CAF9936528.1"/>
    </source>
</evidence>
<evidence type="ECO:0000256" key="2">
    <source>
        <dbReference type="SAM" id="MobiDB-lite"/>
    </source>
</evidence>
<dbReference type="Gene3D" id="1.25.40.20">
    <property type="entry name" value="Ankyrin repeat-containing domain"/>
    <property type="match status" value="1"/>
</dbReference>
<dbReference type="OrthoDB" id="426293at2759"/>
<dbReference type="AlphaFoldDB" id="A0A8H3G4P5"/>
<dbReference type="InterPro" id="IPR002110">
    <property type="entry name" value="Ankyrin_rpt"/>
</dbReference>
<proteinExistence type="predicted"/>
<dbReference type="PROSITE" id="PS50088">
    <property type="entry name" value="ANK_REPEAT"/>
    <property type="match status" value="1"/>
</dbReference>
<dbReference type="Pfam" id="PF00023">
    <property type="entry name" value="Ank"/>
    <property type="match status" value="1"/>
</dbReference>
<dbReference type="InterPro" id="IPR051616">
    <property type="entry name" value="Cul2-RING_E3_ligase_SR"/>
</dbReference>
<dbReference type="SUPFAM" id="SSF48403">
    <property type="entry name" value="Ankyrin repeat"/>
    <property type="match status" value="1"/>
</dbReference>
<feature type="region of interest" description="Disordered" evidence="2">
    <location>
        <begin position="1"/>
        <end position="31"/>
    </location>
</feature>
<dbReference type="InterPro" id="IPR036770">
    <property type="entry name" value="Ankyrin_rpt-contain_sf"/>
</dbReference>
<evidence type="ECO:0000256" key="1">
    <source>
        <dbReference type="PROSITE-ProRule" id="PRU00023"/>
    </source>
</evidence>
<dbReference type="Proteomes" id="UP000664521">
    <property type="component" value="Unassembled WGS sequence"/>
</dbReference>
<gene>
    <name evidence="3" type="ORF">HETSPECPRED_010367</name>
</gene>
<dbReference type="PANTHER" id="PTHR46224">
    <property type="entry name" value="ANKYRIN REPEAT FAMILY PROTEIN"/>
    <property type="match status" value="1"/>
</dbReference>
<evidence type="ECO:0008006" key="5">
    <source>
        <dbReference type="Google" id="ProtNLM"/>
    </source>
</evidence>
<organism evidence="3 4">
    <name type="scientific">Heterodermia speciosa</name>
    <dbReference type="NCBI Taxonomy" id="116794"/>
    <lineage>
        <taxon>Eukaryota</taxon>
        <taxon>Fungi</taxon>
        <taxon>Dikarya</taxon>
        <taxon>Ascomycota</taxon>
        <taxon>Pezizomycotina</taxon>
        <taxon>Lecanoromycetes</taxon>
        <taxon>OSLEUM clade</taxon>
        <taxon>Lecanoromycetidae</taxon>
        <taxon>Caliciales</taxon>
        <taxon>Physciaceae</taxon>
        <taxon>Heterodermia</taxon>
    </lineage>
</organism>
<reference evidence="3" key="1">
    <citation type="submission" date="2021-03" db="EMBL/GenBank/DDBJ databases">
        <authorList>
            <person name="Tagirdzhanova G."/>
        </authorList>
    </citation>
    <scope>NUCLEOTIDE SEQUENCE</scope>
</reference>
<sequence length="294" mass="32347">MASLPQSASSNNPSASNPAKPVPPRRLINEGIRNGSTEEIARALQLDRTLLPYALSTAVWRGSVPLATYLLNNEHAPIETLRVSSVLQEPTIELLDVLVSAGWDLNQRSPASGPGMVGRFLDGVIHDEQMVRWCLEHGAEVSDGKENEDEYRYRPLTDLAAGEATVSCFKLIRAHGAQLGRTTLHKAVKGAAWCPPEKKHERMAMLEYLVNDERLDVNQLDTDDRLAGHPGTPIMYAIDRAGGTDVVEWLLEHGADPKIKNSSEGLDAFDLAERWGNEAVKGVLRRWKEDSGES</sequence>
<dbReference type="PANTHER" id="PTHR46224:SF64">
    <property type="entry name" value="IQ MOTIF AND ANKYRIN REPEAT DOMAIN-CONTAINING PROTEIN 1"/>
    <property type="match status" value="1"/>
</dbReference>
<keyword evidence="4" id="KW-1185">Reference proteome</keyword>
<feature type="repeat" description="ANK" evidence="1">
    <location>
        <begin position="229"/>
        <end position="262"/>
    </location>
</feature>
<evidence type="ECO:0000313" key="4">
    <source>
        <dbReference type="Proteomes" id="UP000664521"/>
    </source>
</evidence>
<protein>
    <recommendedName>
        <fullName evidence="5">Ankyrin</fullName>
    </recommendedName>
</protein>
<dbReference type="EMBL" id="CAJPDS010000092">
    <property type="protein sequence ID" value="CAF9936528.1"/>
    <property type="molecule type" value="Genomic_DNA"/>
</dbReference>
<keyword evidence="1" id="KW-0040">ANK repeat</keyword>